<feature type="transmembrane region" description="Helical" evidence="2">
    <location>
        <begin position="331"/>
        <end position="354"/>
    </location>
</feature>
<feature type="compositionally biased region" description="Low complexity" evidence="1">
    <location>
        <begin position="782"/>
        <end position="791"/>
    </location>
</feature>
<feature type="compositionally biased region" description="Polar residues" evidence="1">
    <location>
        <begin position="690"/>
        <end position="699"/>
    </location>
</feature>
<organism evidence="5 6">
    <name type="scientific">Cladorrhinum samala</name>
    <dbReference type="NCBI Taxonomy" id="585594"/>
    <lineage>
        <taxon>Eukaryota</taxon>
        <taxon>Fungi</taxon>
        <taxon>Dikarya</taxon>
        <taxon>Ascomycota</taxon>
        <taxon>Pezizomycotina</taxon>
        <taxon>Sordariomycetes</taxon>
        <taxon>Sordariomycetidae</taxon>
        <taxon>Sordariales</taxon>
        <taxon>Podosporaceae</taxon>
        <taxon>Cladorrhinum</taxon>
    </lineage>
</organism>
<keyword evidence="6" id="KW-1185">Reference proteome</keyword>
<keyword evidence="2" id="KW-0472">Membrane</keyword>
<feature type="compositionally biased region" description="Basic and acidic residues" evidence="1">
    <location>
        <begin position="37"/>
        <end position="46"/>
    </location>
</feature>
<gene>
    <name evidence="5" type="ORF">QBC42DRAFT_290400</name>
</gene>
<feature type="transmembrane region" description="Helical" evidence="2">
    <location>
        <begin position="301"/>
        <end position="319"/>
    </location>
</feature>
<evidence type="ECO:0000256" key="2">
    <source>
        <dbReference type="SAM" id="Phobius"/>
    </source>
</evidence>
<evidence type="ECO:0000259" key="3">
    <source>
        <dbReference type="Pfam" id="PF23190"/>
    </source>
</evidence>
<reference evidence="5" key="1">
    <citation type="journal article" date="2023" name="Mol. Phylogenet. Evol.">
        <title>Genome-scale phylogeny and comparative genomics of the fungal order Sordariales.</title>
        <authorList>
            <person name="Hensen N."/>
            <person name="Bonometti L."/>
            <person name="Westerberg I."/>
            <person name="Brannstrom I.O."/>
            <person name="Guillou S."/>
            <person name="Cros-Aarteil S."/>
            <person name="Calhoun S."/>
            <person name="Haridas S."/>
            <person name="Kuo A."/>
            <person name="Mondo S."/>
            <person name="Pangilinan J."/>
            <person name="Riley R."/>
            <person name="LaButti K."/>
            <person name="Andreopoulos B."/>
            <person name="Lipzen A."/>
            <person name="Chen C."/>
            <person name="Yan M."/>
            <person name="Daum C."/>
            <person name="Ng V."/>
            <person name="Clum A."/>
            <person name="Steindorff A."/>
            <person name="Ohm R.A."/>
            <person name="Martin F."/>
            <person name="Silar P."/>
            <person name="Natvig D.O."/>
            <person name="Lalanne C."/>
            <person name="Gautier V."/>
            <person name="Ament-Velasquez S.L."/>
            <person name="Kruys A."/>
            <person name="Hutchinson M.I."/>
            <person name="Powell A.J."/>
            <person name="Barry K."/>
            <person name="Miller A.N."/>
            <person name="Grigoriev I.V."/>
            <person name="Debuchy R."/>
            <person name="Gladieux P."/>
            <person name="Hiltunen Thoren M."/>
            <person name="Johannesson H."/>
        </authorList>
    </citation>
    <scope>NUCLEOTIDE SEQUENCE</scope>
    <source>
        <strain evidence="5">PSN324</strain>
    </source>
</reference>
<keyword evidence="2" id="KW-1133">Transmembrane helix</keyword>
<reference evidence="5" key="2">
    <citation type="submission" date="2023-06" db="EMBL/GenBank/DDBJ databases">
        <authorList>
            <consortium name="Lawrence Berkeley National Laboratory"/>
            <person name="Mondo S.J."/>
            <person name="Hensen N."/>
            <person name="Bonometti L."/>
            <person name="Westerberg I."/>
            <person name="Brannstrom I.O."/>
            <person name="Guillou S."/>
            <person name="Cros-Aarteil S."/>
            <person name="Calhoun S."/>
            <person name="Haridas S."/>
            <person name="Kuo A."/>
            <person name="Pangilinan J."/>
            <person name="Riley R."/>
            <person name="Labutti K."/>
            <person name="Andreopoulos B."/>
            <person name="Lipzen A."/>
            <person name="Chen C."/>
            <person name="Yanf M."/>
            <person name="Daum C."/>
            <person name="Ng V."/>
            <person name="Clum A."/>
            <person name="Steindorff A."/>
            <person name="Ohm R."/>
            <person name="Martin F."/>
            <person name="Silar P."/>
            <person name="Natvig D."/>
            <person name="Lalanne C."/>
            <person name="Gautier V."/>
            <person name="Ament-Velasquez S.L."/>
            <person name="Kruys A."/>
            <person name="Hutchinson M.I."/>
            <person name="Powell A.J."/>
            <person name="Barry K."/>
            <person name="Miller A.N."/>
            <person name="Grigoriev I.V."/>
            <person name="Debuchy R."/>
            <person name="Gladieux P."/>
            <person name="Thoren M.H."/>
            <person name="Johannesson H."/>
        </authorList>
    </citation>
    <scope>NUCLEOTIDE SEQUENCE</scope>
    <source>
        <strain evidence="5">PSN324</strain>
    </source>
</reference>
<protein>
    <submittedName>
        <fullName evidence="5">Calcium channel</fullName>
    </submittedName>
</protein>
<feature type="region of interest" description="Disordered" evidence="1">
    <location>
        <begin position="1"/>
        <end position="46"/>
    </location>
</feature>
<dbReference type="PANTHER" id="PTHR35859:SF1">
    <property type="entry name" value="NONSELECTIVE CATION CHANNEL PROTEIN"/>
    <property type="match status" value="1"/>
</dbReference>
<proteinExistence type="predicted"/>
<feature type="region of interest" description="Disordered" evidence="1">
    <location>
        <begin position="690"/>
        <end position="728"/>
    </location>
</feature>
<dbReference type="Proteomes" id="UP001321749">
    <property type="component" value="Unassembled WGS sequence"/>
</dbReference>
<name>A0AAV9HGM1_9PEZI</name>
<sequence length="817" mass="90639">MDDDGPSEPHPPRPGGSDAGAGAGPSTSTPGAGTHAIRIEEPPERRPLLQRHTTLLSHTHNPDPVVYSCYNTNRASSTSTSRHSHLPVYTNIHRIRRDIISVVEDYLSLEQLRDVRINVSVIRPLVDKLYEQDDISIVYCLLVNRAYFLSEQSHLSNRLNVNFTRAALCELIATRIMRRFNEDNEGPTNLLVLAHILIAGFEPFQNAPEEIRKEVHSATAWHKTLPALEVAILSESRVFLASTSCQKVVDAIYEGRVVYTPSSFMDLIPDHYKQRPISLYHPREAPLLNQYRLLVPRTRNYLEIMHFCVLLILYLAFMAERDPAQFSKLEVCFTVYAMGWVLDQFATLLAHGWHVYSQNLWSFLDVTFAAIYWAYLVLRVAGWQSGKLELDQQALDVLAMGAPVLVPRLAFNLLSDNIVFLSLRSMMSDFALLTALAAWCFLGFLLSLVWLGNGHFSVATIGKWMIYIWFGLDGSGIHYSAQFHQLLGPSLMVAFAFLGNTLFLTILVSMLSTTFSTVLANAPAEIQFRRAVLTLEGVKGDAIFAYQPPFNILAFLILIPLKFCASPRWFHKIHVTSVRLLNLPLLLIIALAERRVLQPDTAGGIPLAPVPSFAKQYKPPRKRPPRFWEKWRINSHSDISTVFEVPPPDSVLNQIAADDELTRHLIRKTFVARGAHSYAAAAAAAAAASSTQGTGTNTPAEGGTGKKQQQSGGGGGPPPGKTISRRDSIAPFPGLKAEIQGLLSESDEVSDITGRLEALEESNRRIEGLLMRLLDEKNGAMRGSSRSSSGSPRRRQGSDVDGEEVYNPGSSLSGEDR</sequence>
<dbReference type="Pfam" id="PF23317">
    <property type="entry name" value="YVC1_C"/>
    <property type="match status" value="1"/>
</dbReference>
<dbReference type="InterPro" id="IPR052971">
    <property type="entry name" value="TRP_calcium_channel"/>
</dbReference>
<evidence type="ECO:0000313" key="5">
    <source>
        <dbReference type="EMBL" id="KAK4458602.1"/>
    </source>
</evidence>
<comment type="caution">
    <text evidence="5">The sequence shown here is derived from an EMBL/GenBank/DDBJ whole genome shotgun (WGS) entry which is preliminary data.</text>
</comment>
<dbReference type="InterPro" id="IPR056337">
    <property type="entry name" value="LHD_YVC1"/>
</dbReference>
<feature type="transmembrane region" description="Helical" evidence="2">
    <location>
        <begin position="543"/>
        <end position="561"/>
    </location>
</feature>
<feature type="domain" description="Calcium channel YVC1-like C-terminal transmembrane" evidence="4">
    <location>
        <begin position="307"/>
        <end position="600"/>
    </location>
</feature>
<dbReference type="InterPro" id="IPR056336">
    <property type="entry name" value="YVC1_C"/>
</dbReference>
<feature type="region of interest" description="Disordered" evidence="1">
    <location>
        <begin position="775"/>
        <end position="817"/>
    </location>
</feature>
<dbReference type="EMBL" id="MU865063">
    <property type="protein sequence ID" value="KAK4458602.1"/>
    <property type="molecule type" value="Genomic_DNA"/>
</dbReference>
<feature type="compositionally biased region" description="Polar residues" evidence="1">
    <location>
        <begin position="808"/>
        <end position="817"/>
    </location>
</feature>
<dbReference type="PANTHER" id="PTHR35859">
    <property type="entry name" value="NONSELECTIVE CATION CHANNEL PROTEIN"/>
    <property type="match status" value="1"/>
</dbReference>
<feature type="transmembrane region" description="Helical" evidence="2">
    <location>
        <begin position="360"/>
        <end position="382"/>
    </location>
</feature>
<keyword evidence="2" id="KW-0812">Transmembrane</keyword>
<feature type="transmembrane region" description="Helical" evidence="2">
    <location>
        <begin position="431"/>
        <end position="452"/>
    </location>
</feature>
<feature type="domain" description="YVC1 N-terminal linker helical" evidence="3">
    <location>
        <begin position="92"/>
        <end position="275"/>
    </location>
</feature>
<feature type="transmembrane region" description="Helical" evidence="2">
    <location>
        <begin position="464"/>
        <end position="481"/>
    </location>
</feature>
<feature type="compositionally biased region" description="Low complexity" evidence="1">
    <location>
        <begin position="24"/>
        <end position="34"/>
    </location>
</feature>
<evidence type="ECO:0000259" key="4">
    <source>
        <dbReference type="Pfam" id="PF23317"/>
    </source>
</evidence>
<dbReference type="AlphaFoldDB" id="A0AAV9HGM1"/>
<evidence type="ECO:0000256" key="1">
    <source>
        <dbReference type="SAM" id="MobiDB-lite"/>
    </source>
</evidence>
<feature type="transmembrane region" description="Helical" evidence="2">
    <location>
        <begin position="493"/>
        <end position="522"/>
    </location>
</feature>
<dbReference type="Pfam" id="PF23190">
    <property type="entry name" value="LHD_TRPY1"/>
    <property type="match status" value="1"/>
</dbReference>
<evidence type="ECO:0000313" key="6">
    <source>
        <dbReference type="Proteomes" id="UP001321749"/>
    </source>
</evidence>
<accession>A0AAV9HGM1</accession>